<dbReference type="RefSeq" id="WP_257451547.1">
    <property type="nucleotide sequence ID" value="NZ_JANIPJ010000024.1"/>
</dbReference>
<evidence type="ECO:0000256" key="6">
    <source>
        <dbReference type="RuleBase" id="RU004516"/>
    </source>
</evidence>
<dbReference type="GO" id="GO:0005829">
    <property type="term" value="C:cytosol"/>
    <property type="evidence" value="ECO:0007669"/>
    <property type="project" value="TreeGrafter"/>
</dbReference>
<dbReference type="Gene3D" id="3.20.10.10">
    <property type="entry name" value="D-amino Acid Aminotransferase, subunit A, domain 2"/>
    <property type="match status" value="1"/>
</dbReference>
<dbReference type="EMBL" id="JANIPJ010000024">
    <property type="protein sequence ID" value="MCR2807247.1"/>
    <property type="molecule type" value="Genomic_DNA"/>
</dbReference>
<dbReference type="InterPro" id="IPR043132">
    <property type="entry name" value="BCAT-like_C"/>
</dbReference>
<dbReference type="GO" id="GO:0008483">
    <property type="term" value="F:transaminase activity"/>
    <property type="evidence" value="ECO:0007669"/>
    <property type="project" value="UniProtKB-KW"/>
</dbReference>
<feature type="compositionally biased region" description="Gly residues" evidence="7">
    <location>
        <begin position="170"/>
        <end position="182"/>
    </location>
</feature>
<reference evidence="8" key="1">
    <citation type="submission" date="2022-08" db="EMBL/GenBank/DDBJ databases">
        <title>The genomic sequence of strain Paenibacillus sp. SCIV0701.</title>
        <authorList>
            <person name="Zhao H."/>
        </authorList>
    </citation>
    <scope>NUCLEOTIDE SEQUENCE</scope>
    <source>
        <strain evidence="8">SCIV0701</strain>
    </source>
</reference>
<dbReference type="SUPFAM" id="SSF56752">
    <property type="entry name" value="D-aminoacid aminotransferase-like PLP-dependent enzymes"/>
    <property type="match status" value="2"/>
</dbReference>
<evidence type="ECO:0000256" key="2">
    <source>
        <dbReference type="ARBA" id="ARBA00009320"/>
    </source>
</evidence>
<comment type="subunit">
    <text evidence="3">Homodimer.</text>
</comment>
<dbReference type="InterPro" id="IPR050571">
    <property type="entry name" value="Class-IV_PLP-Dep_Aminotrnsfr"/>
</dbReference>
<dbReference type="FunFam" id="3.20.10.10:FF:000002">
    <property type="entry name" value="D-alanine aminotransferase"/>
    <property type="match status" value="1"/>
</dbReference>
<dbReference type="InterPro" id="IPR036038">
    <property type="entry name" value="Aminotransferase-like"/>
</dbReference>
<comment type="caution">
    <text evidence="8">The sequence shown here is derived from an EMBL/GenBank/DDBJ whole genome shotgun (WGS) entry which is preliminary data.</text>
</comment>
<dbReference type="InterPro" id="IPR018300">
    <property type="entry name" value="Aminotrans_IV_CS"/>
</dbReference>
<accession>A0A9X2SDL7</accession>
<dbReference type="PANTHER" id="PTHR42743:SF11">
    <property type="entry name" value="AMINODEOXYCHORISMATE LYASE"/>
    <property type="match status" value="1"/>
</dbReference>
<evidence type="ECO:0000256" key="7">
    <source>
        <dbReference type="SAM" id="MobiDB-lite"/>
    </source>
</evidence>
<proteinExistence type="inferred from homology"/>
<gene>
    <name evidence="8" type="ORF">NQZ67_25500</name>
</gene>
<evidence type="ECO:0000313" key="8">
    <source>
        <dbReference type="EMBL" id="MCR2807247.1"/>
    </source>
</evidence>
<keyword evidence="8" id="KW-0032">Aminotransferase</keyword>
<evidence type="ECO:0000313" key="9">
    <source>
        <dbReference type="Proteomes" id="UP001141950"/>
    </source>
</evidence>
<feature type="region of interest" description="Disordered" evidence="7">
    <location>
        <begin position="170"/>
        <end position="208"/>
    </location>
</feature>
<dbReference type="GO" id="GO:0008652">
    <property type="term" value="P:amino acid biosynthetic process"/>
    <property type="evidence" value="ECO:0007669"/>
    <property type="project" value="UniProtKB-ARBA"/>
</dbReference>
<name>A0A9X2SDL7_9BACL</name>
<dbReference type="Proteomes" id="UP001141950">
    <property type="component" value="Unassembled WGS sequence"/>
</dbReference>
<protein>
    <submittedName>
        <fullName evidence="8">Aminotransferase class IV</fullName>
    </submittedName>
</protein>
<evidence type="ECO:0000256" key="3">
    <source>
        <dbReference type="ARBA" id="ARBA00011738"/>
    </source>
</evidence>
<dbReference type="Gene3D" id="3.30.470.10">
    <property type="match status" value="1"/>
</dbReference>
<evidence type="ECO:0000256" key="4">
    <source>
        <dbReference type="ARBA" id="ARBA00022898"/>
    </source>
</evidence>
<comment type="similarity">
    <text evidence="2 5">Belongs to the class-IV pyridoxal-phosphate-dependent aminotransferase family.</text>
</comment>
<keyword evidence="8" id="KW-0808">Transferase</keyword>
<dbReference type="PANTHER" id="PTHR42743">
    <property type="entry name" value="AMINO-ACID AMINOTRANSFERASE"/>
    <property type="match status" value="1"/>
</dbReference>
<keyword evidence="9" id="KW-1185">Reference proteome</keyword>
<keyword evidence="4 6" id="KW-0663">Pyridoxal phosphate</keyword>
<dbReference type="CDD" id="cd00449">
    <property type="entry name" value="PLPDE_IV"/>
    <property type="match status" value="1"/>
</dbReference>
<organism evidence="8 9">
    <name type="scientific">Paenibacillus soyae</name>
    <dbReference type="NCBI Taxonomy" id="2969249"/>
    <lineage>
        <taxon>Bacteria</taxon>
        <taxon>Bacillati</taxon>
        <taxon>Bacillota</taxon>
        <taxon>Bacilli</taxon>
        <taxon>Bacillales</taxon>
        <taxon>Paenibacillaceae</taxon>
        <taxon>Paenibacillus</taxon>
    </lineage>
</organism>
<dbReference type="GO" id="GO:0046394">
    <property type="term" value="P:carboxylic acid biosynthetic process"/>
    <property type="evidence" value="ECO:0007669"/>
    <property type="project" value="UniProtKB-ARBA"/>
</dbReference>
<dbReference type="Pfam" id="PF01063">
    <property type="entry name" value="Aminotran_4"/>
    <property type="match status" value="2"/>
</dbReference>
<comment type="cofactor">
    <cofactor evidence="1 6">
        <name>pyridoxal 5'-phosphate</name>
        <dbReference type="ChEBI" id="CHEBI:597326"/>
    </cofactor>
</comment>
<dbReference type="PROSITE" id="PS00770">
    <property type="entry name" value="AA_TRANSFER_CLASS_4"/>
    <property type="match status" value="1"/>
</dbReference>
<sequence length="327" mass="35803">MTPARVGWNGRTVEEREAVISVYDHGFLYGLGLFETFRTYGGKPYLLNRHLERLQGGCAELGIRFAMSAEQVEEWTRRLLEENGLADGYVRLTVSAGEGALGLPTGDYEQPNALLLVKELPPANDDALMRGRELRLLQTRRNTPEGSVRFKSLHYMNSIIAKRELMGFGGGDGSAQGPGASGEAGRDEGLESETSEQLVHPPTPGAEGLQLTREGWLAEGIVSNLFFLKGGVVRTPSLDTGILPGVTRRRVLELAYAAGYPVEEGMYRWEDLLQADEAWMTNSIQELVPITTLSDNSGSRAVVSGGQAGPVVRKLLALYREDTLRPR</sequence>
<evidence type="ECO:0000256" key="1">
    <source>
        <dbReference type="ARBA" id="ARBA00001933"/>
    </source>
</evidence>
<dbReference type="AlphaFoldDB" id="A0A9X2SDL7"/>
<dbReference type="InterPro" id="IPR001544">
    <property type="entry name" value="Aminotrans_IV"/>
</dbReference>
<evidence type="ECO:0000256" key="5">
    <source>
        <dbReference type="RuleBase" id="RU004106"/>
    </source>
</evidence>
<dbReference type="InterPro" id="IPR043131">
    <property type="entry name" value="BCAT-like_N"/>
</dbReference>